<accession>A0ABS8GME8</accession>
<gene>
    <name evidence="1" type="ORF">LLW17_00380</name>
</gene>
<dbReference type="RefSeq" id="WP_228228283.1">
    <property type="nucleotide sequence ID" value="NZ_JAJGMW010000001.1"/>
</dbReference>
<evidence type="ECO:0000313" key="2">
    <source>
        <dbReference type="Proteomes" id="UP001197770"/>
    </source>
</evidence>
<dbReference type="Proteomes" id="UP001197770">
    <property type="component" value="Unassembled WGS sequence"/>
</dbReference>
<dbReference type="EMBL" id="JAJGMW010000001">
    <property type="protein sequence ID" value="MCC4211157.1"/>
    <property type="molecule type" value="Genomic_DNA"/>
</dbReference>
<comment type="caution">
    <text evidence="1">The sequence shown here is derived from an EMBL/GenBank/DDBJ whole genome shotgun (WGS) entry which is preliminary data.</text>
</comment>
<keyword evidence="2" id="KW-1185">Reference proteome</keyword>
<protein>
    <recommendedName>
        <fullName evidence="3">Lipoprotein</fullName>
    </recommendedName>
</protein>
<name>A0ABS8GME8_9FLAO</name>
<sequence length="320" mass="37596">MNNLKFNLAIFIIFLNFVSCSRSDDAKTDFDTYYKVMIQRNGSGYFIGDNKSKVFKEFRIKNNFIASYKSPENDEVLFYRTDNDRGKLYSFKVDLNQIYNSEDLEFEFEENLVITDLPSSSFYLEILDATNFFFIVNNEYDVEFLKYSNNTLIETKNLSKSFAIYDLKDYSSYIFLKETSELVLLEENLSYNQILKKININTWDFNSKDVAYPGKIFKFLVVPDGYYILSSIERGHIPYVYLLNSEGDILSTYDKDFNYFLRIISRPIFYDPVDKRLEFIALGDGIKAQGFFDMNNFEIFQNSISGTMHLNSGVVYYFSP</sequence>
<organism evidence="1 2">
    <name type="scientific">Leeuwenhoekiella parthenopeia</name>
    <dbReference type="NCBI Taxonomy" id="2890320"/>
    <lineage>
        <taxon>Bacteria</taxon>
        <taxon>Pseudomonadati</taxon>
        <taxon>Bacteroidota</taxon>
        <taxon>Flavobacteriia</taxon>
        <taxon>Flavobacteriales</taxon>
        <taxon>Flavobacteriaceae</taxon>
        <taxon>Leeuwenhoekiella</taxon>
    </lineage>
</organism>
<reference evidence="1 2" key="1">
    <citation type="submission" date="2021-11" db="EMBL/GenBank/DDBJ databases">
        <title>Seasonal and diel survey of microbial diversity of the Tyrrhenian coast.</title>
        <authorList>
            <person name="Gattoni G."/>
            <person name="Corral P."/>
        </authorList>
    </citation>
    <scope>NUCLEOTIDE SEQUENCE [LARGE SCALE GENOMIC DNA]</scope>
    <source>
        <strain evidence="1 2">Mr9</strain>
    </source>
</reference>
<evidence type="ECO:0008006" key="3">
    <source>
        <dbReference type="Google" id="ProtNLM"/>
    </source>
</evidence>
<proteinExistence type="predicted"/>
<evidence type="ECO:0000313" key="1">
    <source>
        <dbReference type="EMBL" id="MCC4211157.1"/>
    </source>
</evidence>